<proteinExistence type="inferred from homology"/>
<dbReference type="EMBL" id="JACIJC010000002">
    <property type="protein sequence ID" value="MBB5685557.1"/>
    <property type="molecule type" value="Genomic_DNA"/>
</dbReference>
<keyword evidence="3" id="KW-0731">Sigma factor</keyword>
<keyword evidence="4" id="KW-0238">DNA-binding</keyword>
<dbReference type="SUPFAM" id="SSF88946">
    <property type="entry name" value="Sigma2 domain of RNA polymerase sigma factors"/>
    <property type="match status" value="1"/>
</dbReference>
<dbReference type="InterPro" id="IPR014284">
    <property type="entry name" value="RNA_pol_sigma-70_dom"/>
</dbReference>
<evidence type="ECO:0000259" key="6">
    <source>
        <dbReference type="Pfam" id="PF04542"/>
    </source>
</evidence>
<feature type="domain" description="RNA polymerase sigma factor 70 region 4 type 2" evidence="7">
    <location>
        <begin position="133"/>
        <end position="182"/>
    </location>
</feature>
<dbReference type="Gene3D" id="1.10.1740.10">
    <property type="match status" value="1"/>
</dbReference>
<protein>
    <submittedName>
        <fullName evidence="8">RNA polymerase sigma-70 factor (ECF subfamily)</fullName>
    </submittedName>
</protein>
<name>A0A7W9AHF1_9SPHN</name>
<dbReference type="AlphaFoldDB" id="A0A7W9AHF1"/>
<evidence type="ECO:0000256" key="3">
    <source>
        <dbReference type="ARBA" id="ARBA00023082"/>
    </source>
</evidence>
<dbReference type="RefSeq" id="WP_184016976.1">
    <property type="nucleotide sequence ID" value="NZ_JACIJC010000002.1"/>
</dbReference>
<sequence>MLASRFPEPVTGSVALGDALMARVCQRDADAFGMLVDQNAVMLRRIAYRMLADPVEAEDIAQEAMLRLWTQAAQWKSGGSGVSAWLTRVAMNLCLDRLRRRRFSSDEDAPEQIDSAPMADVAMDEERLRTATIACVAALPERQRAAIVLTYYEELPNIMAAAALDMNIKAFESLLLRARQALRPLLEEKGLLQDALEGHSA</sequence>
<dbReference type="InterPro" id="IPR039425">
    <property type="entry name" value="RNA_pol_sigma-70-like"/>
</dbReference>
<dbReference type="PANTHER" id="PTHR43133:SF8">
    <property type="entry name" value="RNA POLYMERASE SIGMA FACTOR HI_1459-RELATED"/>
    <property type="match status" value="1"/>
</dbReference>
<evidence type="ECO:0000313" key="8">
    <source>
        <dbReference type="EMBL" id="MBB5685557.1"/>
    </source>
</evidence>
<dbReference type="InterPro" id="IPR013249">
    <property type="entry name" value="RNA_pol_sigma70_r4_t2"/>
</dbReference>
<evidence type="ECO:0000259" key="7">
    <source>
        <dbReference type="Pfam" id="PF08281"/>
    </source>
</evidence>
<evidence type="ECO:0000256" key="5">
    <source>
        <dbReference type="ARBA" id="ARBA00023163"/>
    </source>
</evidence>
<evidence type="ECO:0000313" key="9">
    <source>
        <dbReference type="Proteomes" id="UP000549617"/>
    </source>
</evidence>
<dbReference type="GO" id="GO:0016987">
    <property type="term" value="F:sigma factor activity"/>
    <property type="evidence" value="ECO:0007669"/>
    <property type="project" value="UniProtKB-KW"/>
</dbReference>
<dbReference type="Proteomes" id="UP000549617">
    <property type="component" value="Unassembled WGS sequence"/>
</dbReference>
<dbReference type="NCBIfam" id="TIGR02937">
    <property type="entry name" value="sigma70-ECF"/>
    <property type="match status" value="1"/>
</dbReference>
<dbReference type="SUPFAM" id="SSF88659">
    <property type="entry name" value="Sigma3 and sigma4 domains of RNA polymerase sigma factors"/>
    <property type="match status" value="1"/>
</dbReference>
<accession>A0A7W9AHF1</accession>
<dbReference type="GO" id="GO:0006352">
    <property type="term" value="P:DNA-templated transcription initiation"/>
    <property type="evidence" value="ECO:0007669"/>
    <property type="project" value="InterPro"/>
</dbReference>
<dbReference type="Pfam" id="PF08281">
    <property type="entry name" value="Sigma70_r4_2"/>
    <property type="match status" value="1"/>
</dbReference>
<reference evidence="8 9" key="1">
    <citation type="submission" date="2020-08" db="EMBL/GenBank/DDBJ databases">
        <title>Genomic Encyclopedia of Type Strains, Phase IV (KMG-IV): sequencing the most valuable type-strain genomes for metagenomic binning, comparative biology and taxonomic classification.</title>
        <authorList>
            <person name="Goeker M."/>
        </authorList>
    </citation>
    <scope>NUCLEOTIDE SEQUENCE [LARGE SCALE GENOMIC DNA]</scope>
    <source>
        <strain evidence="8 9">DSM 25079</strain>
    </source>
</reference>
<dbReference type="Gene3D" id="1.10.10.10">
    <property type="entry name" value="Winged helix-like DNA-binding domain superfamily/Winged helix DNA-binding domain"/>
    <property type="match status" value="1"/>
</dbReference>
<dbReference type="InterPro" id="IPR013324">
    <property type="entry name" value="RNA_pol_sigma_r3/r4-like"/>
</dbReference>
<dbReference type="InterPro" id="IPR013325">
    <property type="entry name" value="RNA_pol_sigma_r2"/>
</dbReference>
<keyword evidence="5" id="KW-0804">Transcription</keyword>
<evidence type="ECO:0000256" key="2">
    <source>
        <dbReference type="ARBA" id="ARBA00023015"/>
    </source>
</evidence>
<evidence type="ECO:0000256" key="4">
    <source>
        <dbReference type="ARBA" id="ARBA00023125"/>
    </source>
</evidence>
<dbReference type="Pfam" id="PF04542">
    <property type="entry name" value="Sigma70_r2"/>
    <property type="match status" value="1"/>
</dbReference>
<keyword evidence="9" id="KW-1185">Reference proteome</keyword>
<dbReference type="InterPro" id="IPR036388">
    <property type="entry name" value="WH-like_DNA-bd_sf"/>
</dbReference>
<dbReference type="InterPro" id="IPR007627">
    <property type="entry name" value="RNA_pol_sigma70_r2"/>
</dbReference>
<keyword evidence="2" id="KW-0805">Transcription regulation</keyword>
<comment type="caution">
    <text evidence="8">The sequence shown here is derived from an EMBL/GenBank/DDBJ whole genome shotgun (WGS) entry which is preliminary data.</text>
</comment>
<dbReference type="GO" id="GO:0003677">
    <property type="term" value="F:DNA binding"/>
    <property type="evidence" value="ECO:0007669"/>
    <property type="project" value="UniProtKB-KW"/>
</dbReference>
<organism evidence="8 9">
    <name type="scientific">Sphingobium boeckii</name>
    <dbReference type="NCBI Taxonomy" id="1082345"/>
    <lineage>
        <taxon>Bacteria</taxon>
        <taxon>Pseudomonadati</taxon>
        <taxon>Pseudomonadota</taxon>
        <taxon>Alphaproteobacteria</taxon>
        <taxon>Sphingomonadales</taxon>
        <taxon>Sphingomonadaceae</taxon>
        <taxon>Sphingobium</taxon>
    </lineage>
</organism>
<dbReference type="PANTHER" id="PTHR43133">
    <property type="entry name" value="RNA POLYMERASE ECF-TYPE SIGMA FACTO"/>
    <property type="match status" value="1"/>
</dbReference>
<comment type="similarity">
    <text evidence="1">Belongs to the sigma-70 factor family. ECF subfamily.</text>
</comment>
<evidence type="ECO:0000256" key="1">
    <source>
        <dbReference type="ARBA" id="ARBA00010641"/>
    </source>
</evidence>
<feature type="domain" description="RNA polymerase sigma-70 region 2" evidence="6">
    <location>
        <begin position="35"/>
        <end position="102"/>
    </location>
</feature>
<gene>
    <name evidence="8" type="ORF">FHS49_001565</name>
</gene>